<dbReference type="AlphaFoldDB" id="A0AAV7GQ95"/>
<dbReference type="EMBL" id="JAGFBR010000012">
    <property type="protein sequence ID" value="KAH0458331.1"/>
    <property type="molecule type" value="Genomic_DNA"/>
</dbReference>
<name>A0AAV7GQ95_DENCH</name>
<gene>
    <name evidence="1" type="ORF">IEQ34_013646</name>
</gene>
<sequence>MKCDSVKVGMLLVKHPEVAQFLGGRLYDWVFIPHFHLCPHYIFCCTLRVKHPEVAQFLGGRLYDWVFMYEEI</sequence>
<evidence type="ECO:0000313" key="2">
    <source>
        <dbReference type="Proteomes" id="UP000775213"/>
    </source>
</evidence>
<protein>
    <submittedName>
        <fullName evidence="1">Uncharacterized protein</fullName>
    </submittedName>
</protein>
<dbReference type="Proteomes" id="UP000775213">
    <property type="component" value="Unassembled WGS sequence"/>
</dbReference>
<keyword evidence="2" id="KW-1185">Reference proteome</keyword>
<organism evidence="1 2">
    <name type="scientific">Dendrobium chrysotoxum</name>
    <name type="common">Orchid</name>
    <dbReference type="NCBI Taxonomy" id="161865"/>
    <lineage>
        <taxon>Eukaryota</taxon>
        <taxon>Viridiplantae</taxon>
        <taxon>Streptophyta</taxon>
        <taxon>Embryophyta</taxon>
        <taxon>Tracheophyta</taxon>
        <taxon>Spermatophyta</taxon>
        <taxon>Magnoliopsida</taxon>
        <taxon>Liliopsida</taxon>
        <taxon>Asparagales</taxon>
        <taxon>Orchidaceae</taxon>
        <taxon>Epidendroideae</taxon>
        <taxon>Malaxideae</taxon>
        <taxon>Dendrobiinae</taxon>
        <taxon>Dendrobium</taxon>
    </lineage>
</organism>
<comment type="caution">
    <text evidence="1">The sequence shown here is derived from an EMBL/GenBank/DDBJ whole genome shotgun (WGS) entry which is preliminary data.</text>
</comment>
<proteinExistence type="predicted"/>
<reference evidence="1 2" key="1">
    <citation type="journal article" date="2021" name="Hortic Res">
        <title>Chromosome-scale assembly of the Dendrobium chrysotoxum genome enhances the understanding of orchid evolution.</title>
        <authorList>
            <person name="Zhang Y."/>
            <person name="Zhang G.Q."/>
            <person name="Zhang D."/>
            <person name="Liu X.D."/>
            <person name="Xu X.Y."/>
            <person name="Sun W.H."/>
            <person name="Yu X."/>
            <person name="Zhu X."/>
            <person name="Wang Z.W."/>
            <person name="Zhao X."/>
            <person name="Zhong W.Y."/>
            <person name="Chen H."/>
            <person name="Yin W.L."/>
            <person name="Huang T."/>
            <person name="Niu S.C."/>
            <person name="Liu Z.J."/>
        </authorList>
    </citation>
    <scope>NUCLEOTIDE SEQUENCE [LARGE SCALE GENOMIC DNA]</scope>
    <source>
        <strain evidence="1">Lindl</strain>
    </source>
</reference>
<evidence type="ECO:0000313" key="1">
    <source>
        <dbReference type="EMBL" id="KAH0458331.1"/>
    </source>
</evidence>
<accession>A0AAV7GQ95</accession>